<dbReference type="AlphaFoldDB" id="A0A1Y5MET8"/>
<dbReference type="Proteomes" id="UP000196317">
    <property type="component" value="Unassembled WGS sequence"/>
</dbReference>
<feature type="coiled-coil region" evidence="1">
    <location>
        <begin position="323"/>
        <end position="384"/>
    </location>
</feature>
<sequence length="412" mass="46761">MDKLEQNLRDYKDSEGLLTSIKALCNDFFRDVSDKDENTLPDLLKQKMNELYDKMDKESLINAKNLKSAMEGINQALVSGEEKGLYELFDKRDEINRAIETKREEIKNRLKISFEAAEEVVKDRNFDEKDEILELLNSAIIRETRMLGILKESATIAFLTTLEGAKDVEETANAVAKNMTYAAIRGGEFSKEHILEISKNIISAAGNLANEGHIFAKELMSGAINGTRDGLLRAIEKLKDEAKFAPDELRLNSQLLNLKNVDEEFIALLKELENEFDGVAKSEIESVINSELDTNLAKFKRISDQAMEQISSRLEELKSNGVAKLMSEANNKFEALKQELNDKSKKLKLNFDANDKLEGLKQDIAEFEKKANDKLEDIKQMDIKSEAKKFGDRAYQAAKDFLNVIKKDKKEE</sequence>
<evidence type="ECO:0000256" key="1">
    <source>
        <dbReference type="SAM" id="Coils"/>
    </source>
</evidence>
<dbReference type="EMBL" id="NDYN01000008">
    <property type="protein sequence ID" value="OUT07091.1"/>
    <property type="molecule type" value="Genomic_DNA"/>
</dbReference>
<reference evidence="2 3" key="1">
    <citation type="submission" date="2017-04" db="EMBL/GenBank/DDBJ databases">
        <title>Complete genome of Campylobacter concisus ATCC 33237T and draft genomes for an additional eight well characterized C. concisus strains.</title>
        <authorList>
            <person name="Cornelius A.J."/>
            <person name="Miller W.G."/>
            <person name="Lastovica A.J."/>
            <person name="On S.L."/>
            <person name="French N.P."/>
            <person name="Vandenberg O."/>
            <person name="Biggs P.J."/>
        </authorList>
    </citation>
    <scope>NUCLEOTIDE SEQUENCE [LARGE SCALE GENOMIC DNA]</scope>
    <source>
        <strain evidence="2 3">CCUG 19995</strain>
    </source>
</reference>
<proteinExistence type="predicted"/>
<protein>
    <submittedName>
        <fullName evidence="2">Uncharacterized protein</fullName>
    </submittedName>
</protein>
<gene>
    <name evidence="2" type="ORF">B9N65_09020</name>
</gene>
<dbReference type="RefSeq" id="WP_087583640.1">
    <property type="nucleotide sequence ID" value="NZ_NDYN01000008.1"/>
</dbReference>
<evidence type="ECO:0000313" key="2">
    <source>
        <dbReference type="EMBL" id="OUT07091.1"/>
    </source>
</evidence>
<accession>A0A1Y5MET8</accession>
<keyword evidence="1" id="KW-0175">Coiled coil</keyword>
<comment type="caution">
    <text evidence="2">The sequence shown here is derived from an EMBL/GenBank/DDBJ whole genome shotgun (WGS) entry which is preliminary data.</text>
</comment>
<name>A0A1Y5MET8_9BACT</name>
<organism evidence="2 3">
    <name type="scientific">Campylobacter concisus</name>
    <dbReference type="NCBI Taxonomy" id="199"/>
    <lineage>
        <taxon>Bacteria</taxon>
        <taxon>Pseudomonadati</taxon>
        <taxon>Campylobacterota</taxon>
        <taxon>Epsilonproteobacteria</taxon>
        <taxon>Campylobacterales</taxon>
        <taxon>Campylobacteraceae</taxon>
        <taxon>Campylobacter</taxon>
    </lineage>
</organism>
<evidence type="ECO:0000313" key="3">
    <source>
        <dbReference type="Proteomes" id="UP000196317"/>
    </source>
</evidence>